<dbReference type="GO" id="GO:0019898">
    <property type="term" value="C:extrinsic component of membrane"/>
    <property type="evidence" value="ECO:0007669"/>
    <property type="project" value="InterPro"/>
</dbReference>
<organism evidence="8 9">
    <name type="scientific">Dillenia turbinata</name>
    <dbReference type="NCBI Taxonomy" id="194707"/>
    <lineage>
        <taxon>Eukaryota</taxon>
        <taxon>Viridiplantae</taxon>
        <taxon>Streptophyta</taxon>
        <taxon>Embryophyta</taxon>
        <taxon>Tracheophyta</taxon>
        <taxon>Spermatophyta</taxon>
        <taxon>Magnoliopsida</taxon>
        <taxon>eudicotyledons</taxon>
        <taxon>Gunneridae</taxon>
        <taxon>Pentapetalae</taxon>
        <taxon>Dilleniales</taxon>
        <taxon>Dilleniaceae</taxon>
        <taxon>Dillenia</taxon>
    </lineage>
</organism>
<dbReference type="PANTHER" id="PTHR33399:SF2">
    <property type="entry name" value="PHOTOSYNTHETIC NDH SUBUNIT OF LUMENAL LOCATION 3, CHLOROPLASTIC"/>
    <property type="match status" value="1"/>
</dbReference>
<evidence type="ECO:0000313" key="9">
    <source>
        <dbReference type="Proteomes" id="UP001370490"/>
    </source>
</evidence>
<evidence type="ECO:0000256" key="4">
    <source>
        <dbReference type="ARBA" id="ARBA00022946"/>
    </source>
</evidence>
<evidence type="ECO:0000256" key="5">
    <source>
        <dbReference type="ARBA" id="ARBA00023078"/>
    </source>
</evidence>
<keyword evidence="9" id="KW-1185">Reference proteome</keyword>
<dbReference type="SUPFAM" id="SSF101112">
    <property type="entry name" value="Oxygen-evolving enhancer protein 3"/>
    <property type="match status" value="1"/>
</dbReference>
<dbReference type="InterPro" id="IPR023222">
    <property type="entry name" value="PsbQ-like_dom_sf"/>
</dbReference>
<dbReference type="GO" id="GO:0009767">
    <property type="term" value="P:photosynthetic electron transport chain"/>
    <property type="evidence" value="ECO:0007669"/>
    <property type="project" value="TreeGrafter"/>
</dbReference>
<comment type="caution">
    <text evidence="8">The sequence shown here is derived from an EMBL/GenBank/DDBJ whole genome shotgun (WGS) entry which is preliminary data.</text>
</comment>
<keyword evidence="5" id="KW-0793">Thylakoid</keyword>
<dbReference type="GO" id="GO:0009535">
    <property type="term" value="C:chloroplast thylakoid membrane"/>
    <property type="evidence" value="ECO:0007669"/>
    <property type="project" value="UniProtKB-SubCell"/>
</dbReference>
<evidence type="ECO:0000256" key="1">
    <source>
        <dbReference type="ARBA" id="ARBA00004334"/>
    </source>
</evidence>
<dbReference type="Pfam" id="PF05757">
    <property type="entry name" value="PsbQ"/>
    <property type="match status" value="1"/>
</dbReference>
<evidence type="ECO:0000256" key="2">
    <source>
        <dbReference type="ARBA" id="ARBA00022528"/>
    </source>
</evidence>
<keyword evidence="4" id="KW-0809">Transit peptide</keyword>
<dbReference type="Proteomes" id="UP001370490">
    <property type="component" value="Unassembled WGS sequence"/>
</dbReference>
<keyword evidence="6" id="KW-0472">Membrane</keyword>
<feature type="non-terminal residue" evidence="8">
    <location>
        <position position="92"/>
    </location>
</feature>
<dbReference type="EMBL" id="JBAMMX010000008">
    <property type="protein sequence ID" value="KAK6934393.1"/>
    <property type="molecule type" value="Genomic_DNA"/>
</dbReference>
<accession>A0AAN8VUM6</accession>
<evidence type="ECO:0000256" key="7">
    <source>
        <dbReference type="ARBA" id="ARBA00035649"/>
    </source>
</evidence>
<keyword evidence="3" id="KW-0934">Plastid</keyword>
<dbReference type="GO" id="GO:0005509">
    <property type="term" value="F:calcium ion binding"/>
    <property type="evidence" value="ECO:0007669"/>
    <property type="project" value="InterPro"/>
</dbReference>
<dbReference type="InterPro" id="IPR054099">
    <property type="entry name" value="PSII_PsbQ_pln"/>
</dbReference>
<dbReference type="PANTHER" id="PTHR33399">
    <property type="entry name" value="OXYGEN-EVOLVING ENHANCER PROTEIN 3-1, CHLOROPLASTIC"/>
    <property type="match status" value="1"/>
</dbReference>
<dbReference type="GO" id="GO:0009654">
    <property type="term" value="C:photosystem II oxygen evolving complex"/>
    <property type="evidence" value="ECO:0007669"/>
    <property type="project" value="InterPro"/>
</dbReference>
<dbReference type="Gene3D" id="1.20.120.290">
    <property type="entry name" value="Oxygen-evolving enhancer protein 3 (PsbQ), four-helix up-down bundle"/>
    <property type="match status" value="1"/>
</dbReference>
<name>A0AAN8VUM6_9MAGN</name>
<dbReference type="AlphaFoldDB" id="A0AAN8VUM6"/>
<protein>
    <submittedName>
        <fullName evidence="8">Oxygen-evolving enhancer protein 3</fullName>
    </submittedName>
</protein>
<reference evidence="8 9" key="1">
    <citation type="submission" date="2023-12" db="EMBL/GenBank/DDBJ databases">
        <title>A high-quality genome assembly for Dillenia turbinata (Dilleniales).</title>
        <authorList>
            <person name="Chanderbali A."/>
        </authorList>
    </citation>
    <scope>NUCLEOTIDE SEQUENCE [LARGE SCALE GENOMIC DNA]</scope>
    <source>
        <strain evidence="8">LSX21</strain>
        <tissue evidence="8">Leaf</tissue>
    </source>
</reference>
<keyword evidence="2" id="KW-0150">Chloroplast</keyword>
<comment type="subcellular location">
    <subcellularLocation>
        <location evidence="1">Plastid</location>
        <location evidence="1">Chloroplast thylakoid membrane</location>
    </subcellularLocation>
</comment>
<evidence type="ECO:0000256" key="3">
    <source>
        <dbReference type="ARBA" id="ARBA00022640"/>
    </source>
</evidence>
<sequence length="92" mass="10793">MRRLGTRSFLKKGIHMAIIGTNGSACQLKKYAFDLLALEDFIGSNAWNYIGKYLRLKYTSCTMILTNLKMLRRQKTFLRPNCVIKMLRHFCR</sequence>
<dbReference type="InterPro" id="IPR008797">
    <property type="entry name" value="PSII_PsbQ"/>
</dbReference>
<evidence type="ECO:0000256" key="6">
    <source>
        <dbReference type="ARBA" id="ARBA00023136"/>
    </source>
</evidence>
<gene>
    <name evidence="8" type="ORF">RJ641_034548</name>
</gene>
<proteinExistence type="inferred from homology"/>
<comment type="similarity">
    <text evidence="7">Belongs to the PsbQ family.</text>
</comment>
<evidence type="ECO:0000313" key="8">
    <source>
        <dbReference type="EMBL" id="KAK6934393.1"/>
    </source>
</evidence>